<accession>A0A5C5FS33</accession>
<feature type="domain" description="Ammonium transporter AmtB-like" evidence="10">
    <location>
        <begin position="34"/>
        <end position="434"/>
    </location>
</feature>
<comment type="caution">
    <text evidence="11">The sequence shown here is derived from an EMBL/GenBank/DDBJ whole genome shotgun (WGS) entry which is preliminary data.</text>
</comment>
<evidence type="ECO:0000256" key="5">
    <source>
        <dbReference type="ARBA" id="ARBA00022989"/>
    </source>
</evidence>
<keyword evidence="3 8" id="KW-0813">Transport</keyword>
<feature type="transmembrane region" description="Helical" evidence="8">
    <location>
        <begin position="306"/>
        <end position="329"/>
    </location>
</feature>
<dbReference type="EMBL" id="SOZI01000089">
    <property type="protein sequence ID" value="TNY19643.1"/>
    <property type="molecule type" value="Genomic_DNA"/>
</dbReference>
<feature type="transmembrane region" description="Helical" evidence="8">
    <location>
        <begin position="338"/>
        <end position="356"/>
    </location>
</feature>
<feature type="transmembrane region" description="Helical" evidence="8">
    <location>
        <begin position="66"/>
        <end position="84"/>
    </location>
</feature>
<keyword evidence="4 8" id="KW-0812">Transmembrane</keyword>
<keyword evidence="5 8" id="KW-1133">Transmembrane helix</keyword>
<feature type="transmembrane region" description="Helical" evidence="8">
    <location>
        <begin position="149"/>
        <end position="169"/>
    </location>
</feature>
<evidence type="ECO:0000259" key="10">
    <source>
        <dbReference type="Pfam" id="PF00909"/>
    </source>
</evidence>
<dbReference type="InterPro" id="IPR001905">
    <property type="entry name" value="Ammonium_transpt"/>
</dbReference>
<dbReference type="InterPro" id="IPR018047">
    <property type="entry name" value="Ammonium_transpt_CS"/>
</dbReference>
<protein>
    <recommendedName>
        <fullName evidence="8">Ammonium transporter</fullName>
    </recommendedName>
</protein>
<evidence type="ECO:0000256" key="4">
    <source>
        <dbReference type="ARBA" id="ARBA00022692"/>
    </source>
</evidence>
<dbReference type="PROSITE" id="PS01219">
    <property type="entry name" value="AMMONIUM_TRANSP"/>
    <property type="match status" value="1"/>
</dbReference>
<proteinExistence type="inferred from homology"/>
<keyword evidence="7 8" id="KW-0924">Ammonia transport</keyword>
<feature type="transmembrane region" description="Helical" evidence="8">
    <location>
        <begin position="376"/>
        <end position="405"/>
    </location>
</feature>
<evidence type="ECO:0000256" key="2">
    <source>
        <dbReference type="ARBA" id="ARBA00005887"/>
    </source>
</evidence>
<dbReference type="NCBIfam" id="TIGR00836">
    <property type="entry name" value="amt"/>
    <property type="match status" value="1"/>
</dbReference>
<dbReference type="OrthoDB" id="534912at2759"/>
<name>A0A5C5FS33_9BASI</name>
<gene>
    <name evidence="11" type="ORF">DMC30DRAFT_417709</name>
</gene>
<evidence type="ECO:0000313" key="12">
    <source>
        <dbReference type="Proteomes" id="UP000311382"/>
    </source>
</evidence>
<evidence type="ECO:0000256" key="9">
    <source>
        <dbReference type="SAM" id="MobiDB-lite"/>
    </source>
</evidence>
<dbReference type="GO" id="GO:0005886">
    <property type="term" value="C:plasma membrane"/>
    <property type="evidence" value="ECO:0007669"/>
    <property type="project" value="UniProtKB-SubCell"/>
</dbReference>
<feature type="transmembrane region" description="Helical" evidence="8">
    <location>
        <begin position="115"/>
        <end position="137"/>
    </location>
</feature>
<evidence type="ECO:0000256" key="8">
    <source>
        <dbReference type="RuleBase" id="RU362002"/>
    </source>
</evidence>
<dbReference type="Proteomes" id="UP000311382">
    <property type="component" value="Unassembled WGS sequence"/>
</dbReference>
<sequence length="479" mass="50717">MVNASYSPEGNVVTYVMGETGEMEQVIYNTGDMAWILVAFTLVFVMAPGLGLLYSGLLRRKNALQMLFLSLMVFSVVYVEWFLWGYSLAFGEGSSFIGDLKNGGLVNVDIQPSGALPSLLFALYQGAFAGVTAVIAIGGAAERMRVIPLLVFIFCWTTIVYNPITHWVWASSGWLFNLGDLDFAGGGPVHISSGTAGFALSFFLGRRRGYGTAKLAFRPHSVSHVVLGTVLLWFGWFGFNGGSALGMNLRAVQACMVTTVAASMGGITWTVLDFIYTGKWSAVSLCSGIIAGLVGITPGAGYLGTPAALCVGFVTAIACNYATGIKVLLKIDDAVDTYALHGIGGFVGAILTALFADDRVTSFDGASSGAGWINHNYIALGYNLAGAVTIMAYAFVMTLILCYLINYIPGLHFRASEDAEIVGLDEAECGEFAYDYLAVRKEVHDSDGQTTAAPSIHSSESPLPHEKAPATSAGTTPAA</sequence>
<dbReference type="SUPFAM" id="SSF111352">
    <property type="entry name" value="Ammonium transporter"/>
    <property type="match status" value="1"/>
</dbReference>
<dbReference type="STRING" id="5288.A0A5C5FS33"/>
<feature type="transmembrane region" description="Helical" evidence="8">
    <location>
        <begin position="217"/>
        <end position="239"/>
    </location>
</feature>
<feature type="transmembrane region" description="Helical" evidence="8">
    <location>
        <begin position="33"/>
        <end position="54"/>
    </location>
</feature>
<dbReference type="Pfam" id="PF00909">
    <property type="entry name" value="Ammonium_transp"/>
    <property type="match status" value="1"/>
</dbReference>
<feature type="transmembrane region" description="Helical" evidence="8">
    <location>
        <begin position="251"/>
        <end position="275"/>
    </location>
</feature>
<dbReference type="PANTHER" id="PTHR43029">
    <property type="entry name" value="AMMONIUM TRANSPORTER MEP2"/>
    <property type="match status" value="1"/>
</dbReference>
<feature type="compositionally biased region" description="Low complexity" evidence="9">
    <location>
        <begin position="469"/>
        <end position="479"/>
    </location>
</feature>
<dbReference type="FunFam" id="1.10.3430.10:FF:000003">
    <property type="entry name" value="Ammonium transporter"/>
    <property type="match status" value="1"/>
</dbReference>
<dbReference type="InterPro" id="IPR024041">
    <property type="entry name" value="NH4_transpt_AmtB-like_dom"/>
</dbReference>
<feature type="transmembrane region" description="Helical" evidence="8">
    <location>
        <begin position="282"/>
        <end position="300"/>
    </location>
</feature>
<organism evidence="11 12">
    <name type="scientific">Rhodotorula diobovata</name>
    <dbReference type="NCBI Taxonomy" id="5288"/>
    <lineage>
        <taxon>Eukaryota</taxon>
        <taxon>Fungi</taxon>
        <taxon>Dikarya</taxon>
        <taxon>Basidiomycota</taxon>
        <taxon>Pucciniomycotina</taxon>
        <taxon>Microbotryomycetes</taxon>
        <taxon>Sporidiobolales</taxon>
        <taxon>Sporidiobolaceae</taxon>
        <taxon>Rhodotorula</taxon>
    </lineage>
</organism>
<evidence type="ECO:0000256" key="7">
    <source>
        <dbReference type="ARBA" id="ARBA00023177"/>
    </source>
</evidence>
<evidence type="ECO:0000256" key="6">
    <source>
        <dbReference type="ARBA" id="ARBA00023136"/>
    </source>
</evidence>
<feature type="compositionally biased region" description="Polar residues" evidence="9">
    <location>
        <begin position="448"/>
        <end position="461"/>
    </location>
</feature>
<feature type="transmembrane region" description="Helical" evidence="8">
    <location>
        <begin position="189"/>
        <end position="205"/>
    </location>
</feature>
<dbReference type="GO" id="GO:0008519">
    <property type="term" value="F:ammonium channel activity"/>
    <property type="evidence" value="ECO:0007669"/>
    <property type="project" value="InterPro"/>
</dbReference>
<dbReference type="AlphaFoldDB" id="A0A5C5FS33"/>
<comment type="similarity">
    <text evidence="2 8">Belongs to the ammonia transporter channel (TC 1.A.11.2) family.</text>
</comment>
<keyword evidence="12" id="KW-1185">Reference proteome</keyword>
<dbReference type="Gene3D" id="1.10.3430.10">
    <property type="entry name" value="Ammonium transporter AmtB like domains"/>
    <property type="match status" value="1"/>
</dbReference>
<reference evidence="11 12" key="1">
    <citation type="submission" date="2019-03" db="EMBL/GenBank/DDBJ databases">
        <title>Rhodosporidium diobovatum UCD-FST 08-225 genome sequencing, assembly, and annotation.</title>
        <authorList>
            <person name="Fakankun I.U."/>
            <person name="Fristensky B."/>
            <person name="Levin D.B."/>
        </authorList>
    </citation>
    <scope>NUCLEOTIDE SEQUENCE [LARGE SCALE GENOMIC DNA]</scope>
    <source>
        <strain evidence="11 12">UCD-FST 08-225</strain>
    </source>
</reference>
<evidence type="ECO:0000313" key="11">
    <source>
        <dbReference type="EMBL" id="TNY19643.1"/>
    </source>
</evidence>
<dbReference type="InterPro" id="IPR029020">
    <property type="entry name" value="Ammonium/urea_transptr"/>
</dbReference>
<feature type="region of interest" description="Disordered" evidence="9">
    <location>
        <begin position="445"/>
        <end position="479"/>
    </location>
</feature>
<keyword evidence="6 8" id="KW-0472">Membrane</keyword>
<comment type="subcellular location">
    <subcellularLocation>
        <location evidence="8">Cell membrane</location>
        <topology evidence="8">Multi-pass membrane protein</topology>
    </subcellularLocation>
    <subcellularLocation>
        <location evidence="1">Membrane</location>
        <topology evidence="1">Multi-pass membrane protein</topology>
    </subcellularLocation>
</comment>
<evidence type="ECO:0000256" key="1">
    <source>
        <dbReference type="ARBA" id="ARBA00004141"/>
    </source>
</evidence>
<evidence type="ECO:0000256" key="3">
    <source>
        <dbReference type="ARBA" id="ARBA00022448"/>
    </source>
</evidence>
<dbReference type="PANTHER" id="PTHR43029:SF10">
    <property type="entry name" value="AMMONIUM TRANSPORTER MEP2"/>
    <property type="match status" value="1"/>
</dbReference>